<organism evidence="2 3">
    <name type="scientific">Benzoatithermus flavus</name>
    <dbReference type="NCBI Taxonomy" id="3108223"/>
    <lineage>
        <taxon>Bacteria</taxon>
        <taxon>Pseudomonadati</taxon>
        <taxon>Pseudomonadota</taxon>
        <taxon>Alphaproteobacteria</taxon>
        <taxon>Geminicoccales</taxon>
        <taxon>Geminicoccaceae</taxon>
        <taxon>Benzoatithermus</taxon>
    </lineage>
</organism>
<comment type="caution">
    <text evidence="2">The sequence shown here is derived from an EMBL/GenBank/DDBJ whole genome shotgun (WGS) entry which is preliminary data.</text>
</comment>
<name>A0ABU8XWJ8_9PROT</name>
<dbReference type="EMBL" id="JBBLZC010000024">
    <property type="protein sequence ID" value="MEK0085261.1"/>
    <property type="molecule type" value="Genomic_DNA"/>
</dbReference>
<protein>
    <submittedName>
        <fullName evidence="2">MaoC family dehydratase N-terminal domain-containing protein</fullName>
    </submittedName>
</protein>
<dbReference type="SUPFAM" id="SSF54637">
    <property type="entry name" value="Thioesterase/thiol ester dehydrase-isomerase"/>
    <property type="match status" value="1"/>
</dbReference>
<keyword evidence="3" id="KW-1185">Reference proteome</keyword>
<proteinExistence type="predicted"/>
<evidence type="ECO:0000313" key="3">
    <source>
        <dbReference type="Proteomes" id="UP001375743"/>
    </source>
</evidence>
<dbReference type="Proteomes" id="UP001375743">
    <property type="component" value="Unassembled WGS sequence"/>
</dbReference>
<dbReference type="InterPro" id="IPR039569">
    <property type="entry name" value="FAS1-like_DH_region"/>
</dbReference>
<dbReference type="RefSeq" id="WP_418161110.1">
    <property type="nucleotide sequence ID" value="NZ_JBBLZC010000024.1"/>
</dbReference>
<reference evidence="2 3" key="1">
    <citation type="submission" date="2024-01" db="EMBL/GenBank/DDBJ databases">
        <title>Multi-omics insights into the function and evolution of sodium benzoate biodegradation pathways in Benzoatithermus flavus gen. nov., sp. nov. from hot spring.</title>
        <authorList>
            <person name="Hu C.-J."/>
            <person name="Li W.-J."/>
        </authorList>
    </citation>
    <scope>NUCLEOTIDE SEQUENCE [LARGE SCALE GENOMIC DNA]</scope>
    <source>
        <strain evidence="2 3">SYSU G07066</strain>
    </source>
</reference>
<sequence>MTPSDLEAAEAWLGREEHRVDVLDPWPAAALTAALGRNDPPGRGEPLPPFWHQLYHLPVVHADATGPDGHARKGGFLPPVPLPRRMWAGGRLRIERPLLVGQEIAKVSAVKAITPKTGRQGPLVFVLVEHRLTGPQGLAVIEEHDIVYREPPVRGAAGPPPAPAGAVWQRQWRPDEVLLFRYSALTYNGHRIHYDRPYATEVEGYPGLVVHGPLIATLLLDLLRRERPEASLCHFAYRAQAPLFAGEALTVHGKPAADGAEVRLWATGNDGRLAMEARATLAGALSEETPHLPGG</sequence>
<dbReference type="Pfam" id="PF13452">
    <property type="entry name" value="FAS1_DH_region"/>
    <property type="match status" value="1"/>
</dbReference>
<dbReference type="InterPro" id="IPR052741">
    <property type="entry name" value="Mitochondrial_HTD2"/>
</dbReference>
<accession>A0ABU8XWJ8</accession>
<dbReference type="PANTHER" id="PTHR28152:SF1">
    <property type="entry name" value="HYDROXYACYL-THIOESTER DEHYDRATASE TYPE 2, MITOCHONDRIAL"/>
    <property type="match status" value="1"/>
</dbReference>
<feature type="domain" description="FAS1-like dehydratase" evidence="1">
    <location>
        <begin position="76"/>
        <end position="142"/>
    </location>
</feature>
<dbReference type="InterPro" id="IPR029069">
    <property type="entry name" value="HotDog_dom_sf"/>
</dbReference>
<evidence type="ECO:0000313" key="2">
    <source>
        <dbReference type="EMBL" id="MEK0085261.1"/>
    </source>
</evidence>
<gene>
    <name evidence="2" type="ORF">U1T56_19080</name>
</gene>
<dbReference type="PANTHER" id="PTHR28152">
    <property type="entry name" value="HYDROXYACYL-THIOESTER DEHYDRATASE TYPE 2, MITOCHONDRIAL"/>
    <property type="match status" value="1"/>
</dbReference>
<dbReference type="Gene3D" id="3.10.129.10">
    <property type="entry name" value="Hotdog Thioesterase"/>
    <property type="match status" value="2"/>
</dbReference>
<evidence type="ECO:0000259" key="1">
    <source>
        <dbReference type="Pfam" id="PF13452"/>
    </source>
</evidence>